<sequence>MKELTVNEIEQVNGGNCLYAGQEYSTGSKLEQAGEVLTCQSDGSWG</sequence>
<accession>A0ABU4QAH0</accession>
<protein>
    <submittedName>
        <fullName evidence="1">DUF1496 domain-containing protein</fullName>
    </submittedName>
</protein>
<name>A0ABU4QAH0_9GAMM</name>
<dbReference type="Proteomes" id="UP001272773">
    <property type="component" value="Unassembled WGS sequence"/>
</dbReference>
<keyword evidence="2" id="KW-1185">Reference proteome</keyword>
<evidence type="ECO:0000313" key="2">
    <source>
        <dbReference type="Proteomes" id="UP001272773"/>
    </source>
</evidence>
<comment type="caution">
    <text evidence="1">The sequence shown here is derived from an EMBL/GenBank/DDBJ whole genome shotgun (WGS) entry which is preliminary data.</text>
</comment>
<dbReference type="GeneID" id="88622941"/>
<organism evidence="1 2">
    <name type="scientific">Shewanella indica</name>
    <dbReference type="NCBI Taxonomy" id="768528"/>
    <lineage>
        <taxon>Bacteria</taxon>
        <taxon>Pseudomonadati</taxon>
        <taxon>Pseudomonadota</taxon>
        <taxon>Gammaproteobacteria</taxon>
        <taxon>Alteromonadales</taxon>
        <taxon>Shewanellaceae</taxon>
        <taxon>Shewanella</taxon>
    </lineage>
</organism>
<dbReference type="InterPro" id="IPR009971">
    <property type="entry name" value="DUF1496"/>
</dbReference>
<proteinExistence type="predicted"/>
<evidence type="ECO:0000313" key="1">
    <source>
        <dbReference type="EMBL" id="MDX6015816.1"/>
    </source>
</evidence>
<dbReference type="RefSeq" id="WP_226565729.1">
    <property type="nucleotide sequence ID" value="NZ_JALJEU010000007.1"/>
</dbReference>
<dbReference type="EMBL" id="JAWXXR010000001">
    <property type="protein sequence ID" value="MDX6015816.1"/>
    <property type="molecule type" value="Genomic_DNA"/>
</dbReference>
<gene>
    <name evidence="1" type="ORF">SIL79_05495</name>
</gene>
<reference evidence="1 2" key="1">
    <citation type="submission" date="2023-11" db="EMBL/GenBank/DDBJ databases">
        <title>MicrobeMod: A computational toolkit for identifying prokaryotic methylation and restriction-modification with nanopore sequencing.</title>
        <authorList>
            <person name="Crits-Christoph A."/>
            <person name="Kang S.C."/>
            <person name="Lee H."/>
            <person name="Ostrov N."/>
        </authorList>
    </citation>
    <scope>NUCLEOTIDE SEQUENCE [LARGE SCALE GENOMIC DNA]</scope>
    <source>
        <strain evidence="1 2">ATCC BAA-2732</strain>
    </source>
</reference>
<dbReference type="Pfam" id="PF07383">
    <property type="entry name" value="DUF1496"/>
    <property type="match status" value="1"/>
</dbReference>